<dbReference type="CDD" id="cd00102">
    <property type="entry name" value="IPT"/>
    <property type="match status" value="1"/>
</dbReference>
<comment type="caution">
    <text evidence="2">The sequence shown here is derived from an EMBL/GenBank/DDBJ whole genome shotgun (WGS) entry which is preliminary data.</text>
</comment>
<evidence type="ECO:0000259" key="1">
    <source>
        <dbReference type="Pfam" id="PF01833"/>
    </source>
</evidence>
<gene>
    <name evidence="2" type="ORF">COU48_01720</name>
</gene>
<dbReference type="InterPro" id="IPR008969">
    <property type="entry name" value="CarboxyPept-like_regulatory"/>
</dbReference>
<evidence type="ECO:0000313" key="3">
    <source>
        <dbReference type="Proteomes" id="UP000228613"/>
    </source>
</evidence>
<feature type="non-terminal residue" evidence="2">
    <location>
        <position position="877"/>
    </location>
</feature>
<name>A0A2J0JHR5_9BACT</name>
<proteinExistence type="predicted"/>
<dbReference type="Pfam" id="PF01833">
    <property type="entry name" value="TIG"/>
    <property type="match status" value="1"/>
</dbReference>
<dbReference type="SUPFAM" id="SSF81296">
    <property type="entry name" value="E set domains"/>
    <property type="match status" value="1"/>
</dbReference>
<protein>
    <recommendedName>
        <fullName evidence="1">IPT/TIG domain-containing protein</fullName>
    </recommendedName>
</protein>
<feature type="domain" description="IPT/TIG" evidence="1">
    <location>
        <begin position="398"/>
        <end position="478"/>
    </location>
</feature>
<organism evidence="2 3">
    <name type="scientific">Candidatus Nomurabacteria bacterium CG10_big_fil_rev_8_21_14_0_10_03_31_7</name>
    <dbReference type="NCBI Taxonomy" id="1974730"/>
    <lineage>
        <taxon>Bacteria</taxon>
        <taxon>Candidatus Nomuraibacteriota</taxon>
    </lineage>
</organism>
<dbReference type="Proteomes" id="UP000228613">
    <property type="component" value="Unassembled WGS sequence"/>
</dbReference>
<dbReference type="Gene3D" id="2.60.40.10">
    <property type="entry name" value="Immunoglobulins"/>
    <property type="match status" value="1"/>
</dbReference>
<dbReference type="EMBL" id="PFCP01000046">
    <property type="protein sequence ID" value="PIR68865.1"/>
    <property type="molecule type" value="Genomic_DNA"/>
</dbReference>
<dbReference type="AlphaFoldDB" id="A0A2J0JHR5"/>
<reference evidence="3" key="1">
    <citation type="submission" date="2017-09" db="EMBL/GenBank/DDBJ databases">
        <title>Depth-based differentiation of microbial function through sediment-hosted aquifers and enrichment of novel symbionts in the deep terrestrial subsurface.</title>
        <authorList>
            <person name="Probst A.J."/>
            <person name="Ladd B."/>
            <person name="Jarett J.K."/>
            <person name="Geller-Mcgrath D.E."/>
            <person name="Sieber C.M.K."/>
            <person name="Emerson J.B."/>
            <person name="Anantharaman K."/>
            <person name="Thomas B.C."/>
            <person name="Malmstrom R."/>
            <person name="Stieglmeier M."/>
            <person name="Klingl A."/>
            <person name="Woyke T."/>
            <person name="Ryan C.M."/>
            <person name="Banfield J.F."/>
        </authorList>
    </citation>
    <scope>NUCLEOTIDE SEQUENCE [LARGE SCALE GENOMIC DNA]</scope>
</reference>
<dbReference type="InterPro" id="IPR014756">
    <property type="entry name" value="Ig_E-set"/>
</dbReference>
<dbReference type="InterPro" id="IPR013783">
    <property type="entry name" value="Ig-like_fold"/>
</dbReference>
<sequence length="877" mass="90085">MKKNIKIFSFSFSLLLIVAGFFITVSLVKASASTIVEAGSPPSEMLSSLEVMAKANAVIPTTTFLLRQDSGGATLNSVVVVIVDPSASSLANTDIASVSLRKESGATSNFQVGEDLLVTGATATNPAVDGSPIILTPTTPETIGADIVQYYVVITIAASPVNDHSLAVNLGANYGVDSIGGTVGTALTATKKITIDTVAPSDPSAADYRFAQNAPGTADLIMVKPGVSVGVAGDTVKVYASDGTTFLGSAVLGGGPPIQFSAVDIGNNTNASVKIEFVDPAGNASNQVAVTGNDIVNPTASATAFTDRIIIQFSEQVDGMMAMNCANYTVGGTPLTCGGMGLPFVDFQGDKATIKGLNLSGTTSLVISSGNTITDINGHNPVTAYDSGSLSVGVLSLPTISSLSIASGAVGDDITITGTNFGTGTAGDSNHKVFFSGGFSSVTGPLPPVEADYTGASWTATSITVKVPAGTQGGPVNVMSSGVMSDMNQNSFFDIAASYNVKVYYDGSADSPTDAMADGYASNIRVVVGGMRGQVVHWVGGAGDNAMTYDNSTDTFTITGVSSMGWTWAYDITGAHLNSQGQQVNTSATQNLILKTTSKKISGTITLGSSCVDAGKNQDVVVFAMPDEVDTGDTNFKSMDPAFFRTNGSCIASYSVGIPTNGVYRVEAHIPPDPSATTGSSTFTDPSALSVTVNDDTPTGKDFLFTAATHRIVGTVVKPSGSFGVDERGMLYVFAYQPRENGKGTGTQVAADGTFTLYVTKGTWKVGVGGGNMNFPVEVQVDVDDTYLIAENPKGPTIVIAPPSDYIEGYVKDSAGNGLANSSLYAWLEGGPGGGNAQTDSQGYYKMYVTPGSNYHVGANSQAYGFLGEQSNIEVTD</sequence>
<accession>A0A2J0JHR5</accession>
<dbReference type="InterPro" id="IPR002909">
    <property type="entry name" value="IPT_dom"/>
</dbReference>
<dbReference type="SUPFAM" id="SSF49464">
    <property type="entry name" value="Carboxypeptidase regulatory domain-like"/>
    <property type="match status" value="1"/>
</dbReference>
<evidence type="ECO:0000313" key="2">
    <source>
        <dbReference type="EMBL" id="PIR68865.1"/>
    </source>
</evidence>